<dbReference type="CDD" id="cd06257">
    <property type="entry name" value="DnaJ"/>
    <property type="match status" value="1"/>
</dbReference>
<dbReference type="InterPro" id="IPR018253">
    <property type="entry name" value="DnaJ_domain_CS"/>
</dbReference>
<keyword evidence="2" id="KW-0472">Membrane</keyword>
<keyword evidence="5" id="KW-1185">Reference proteome</keyword>
<dbReference type="Gene3D" id="1.10.287.110">
    <property type="entry name" value="DnaJ domain"/>
    <property type="match status" value="1"/>
</dbReference>
<feature type="compositionally biased region" description="Polar residues" evidence="1">
    <location>
        <begin position="230"/>
        <end position="244"/>
    </location>
</feature>
<dbReference type="OrthoDB" id="291007at2759"/>
<dbReference type="PANTHER" id="PTHR44873">
    <property type="entry name" value="DNAJ HOMOLOG SUBFAMILY C MEMBER 30, MITOCHONDRIAL"/>
    <property type="match status" value="1"/>
</dbReference>
<organism evidence="4 5">
    <name type="scientific">Ceratitis capitata</name>
    <name type="common">Mediterranean fruit fly</name>
    <name type="synonym">Tephritis capitata</name>
    <dbReference type="NCBI Taxonomy" id="7213"/>
    <lineage>
        <taxon>Eukaryota</taxon>
        <taxon>Metazoa</taxon>
        <taxon>Ecdysozoa</taxon>
        <taxon>Arthropoda</taxon>
        <taxon>Hexapoda</taxon>
        <taxon>Insecta</taxon>
        <taxon>Pterygota</taxon>
        <taxon>Neoptera</taxon>
        <taxon>Endopterygota</taxon>
        <taxon>Diptera</taxon>
        <taxon>Brachycera</taxon>
        <taxon>Muscomorpha</taxon>
        <taxon>Tephritoidea</taxon>
        <taxon>Tephritidae</taxon>
        <taxon>Ceratitis</taxon>
        <taxon>Ceratitis</taxon>
    </lineage>
</organism>
<dbReference type="AlphaFoldDB" id="A0A811UFE3"/>
<keyword evidence="2" id="KW-0812">Transmembrane</keyword>
<dbReference type="Pfam" id="PF00226">
    <property type="entry name" value="DnaJ"/>
    <property type="match status" value="1"/>
</dbReference>
<feature type="region of interest" description="Disordered" evidence="1">
    <location>
        <begin position="223"/>
        <end position="244"/>
    </location>
</feature>
<gene>
    <name evidence="4" type="ORF">CCAP1982_LOCUS4938</name>
</gene>
<protein>
    <submittedName>
        <fullName evidence="4">(Mediterranean fruit fly) hypothetical protein</fullName>
    </submittedName>
</protein>
<evidence type="ECO:0000313" key="4">
    <source>
        <dbReference type="EMBL" id="CAD6996255.1"/>
    </source>
</evidence>
<dbReference type="PRINTS" id="PR00625">
    <property type="entry name" value="JDOMAIN"/>
</dbReference>
<dbReference type="InterPro" id="IPR053025">
    <property type="entry name" value="Mito_ATP_Synthase-Asso"/>
</dbReference>
<comment type="caution">
    <text evidence="4">The sequence shown here is derived from an EMBL/GenBank/DDBJ whole genome shotgun (WGS) entry which is preliminary data.</text>
</comment>
<dbReference type="InterPro" id="IPR001623">
    <property type="entry name" value="DnaJ_domain"/>
</dbReference>
<evidence type="ECO:0000259" key="3">
    <source>
        <dbReference type="PROSITE" id="PS50076"/>
    </source>
</evidence>
<keyword evidence="2" id="KW-1133">Transmembrane helix</keyword>
<evidence type="ECO:0000256" key="2">
    <source>
        <dbReference type="SAM" id="Phobius"/>
    </source>
</evidence>
<dbReference type="Proteomes" id="UP000606786">
    <property type="component" value="Unassembled WGS sequence"/>
</dbReference>
<dbReference type="SUPFAM" id="SSF46565">
    <property type="entry name" value="Chaperone J-domain"/>
    <property type="match status" value="1"/>
</dbReference>
<evidence type="ECO:0000313" key="5">
    <source>
        <dbReference type="Proteomes" id="UP000606786"/>
    </source>
</evidence>
<feature type="domain" description="J" evidence="3">
    <location>
        <begin position="38"/>
        <end position="103"/>
    </location>
</feature>
<dbReference type="PROSITE" id="PS00636">
    <property type="entry name" value="DNAJ_1"/>
    <property type="match status" value="1"/>
</dbReference>
<dbReference type="InterPro" id="IPR036869">
    <property type="entry name" value="J_dom_sf"/>
</dbReference>
<evidence type="ECO:0000256" key="1">
    <source>
        <dbReference type="SAM" id="MobiDB-lite"/>
    </source>
</evidence>
<sequence length="244" mass="28173">MYNRKCQIILRSLLSTHPITGVSNVQSICTTSSLRDANYYEALGITSSSTQNEIKSAYYKLSMQFHPDKNKGCEISAKKFREITQAYEVLGNYRLRRLYDKGVIHTAGPTYQQPTEYEPEVEDDPETKFYKSRFKKSKVSDELGRTPIYDFDEWSRSHYGKSFQRRQDSKAKFERKQSQNRQHVLTLQNELVLFGFVFVVVAMYAIFYTESSLDTPRERATAVAKENNKNNDTSIVNNSAGTET</sequence>
<name>A0A811UFE3_CERCA</name>
<dbReference type="EMBL" id="CAJHJT010000001">
    <property type="protein sequence ID" value="CAD6996255.1"/>
    <property type="molecule type" value="Genomic_DNA"/>
</dbReference>
<accession>A0A811UFE3</accession>
<dbReference type="SMART" id="SM00271">
    <property type="entry name" value="DnaJ"/>
    <property type="match status" value="1"/>
</dbReference>
<reference evidence="4" key="1">
    <citation type="submission" date="2020-11" db="EMBL/GenBank/DDBJ databases">
        <authorList>
            <person name="Whitehead M."/>
        </authorList>
    </citation>
    <scope>NUCLEOTIDE SEQUENCE</scope>
    <source>
        <strain evidence="4">EGII</strain>
    </source>
</reference>
<proteinExistence type="predicted"/>
<feature type="transmembrane region" description="Helical" evidence="2">
    <location>
        <begin position="191"/>
        <end position="209"/>
    </location>
</feature>
<dbReference type="PROSITE" id="PS50076">
    <property type="entry name" value="DNAJ_2"/>
    <property type="match status" value="1"/>
</dbReference>
<dbReference type="PANTHER" id="PTHR44873:SF1">
    <property type="entry name" value="DNAJ HOMOLOG SUBFAMILY C MEMBER 30, MITOCHONDRIAL"/>
    <property type="match status" value="1"/>
</dbReference>